<protein>
    <recommendedName>
        <fullName evidence="3">Uracil-DNA glycosylase-like domain-containing protein</fullName>
    </recommendedName>
</protein>
<evidence type="ECO:0008006" key="3">
    <source>
        <dbReference type="Google" id="ProtNLM"/>
    </source>
</evidence>
<comment type="caution">
    <text evidence="1">The sequence shown here is derived from an EMBL/GenBank/DDBJ whole genome shotgun (WGS) entry which is preliminary data.</text>
</comment>
<dbReference type="Proteomes" id="UP001652445">
    <property type="component" value="Unassembled WGS sequence"/>
</dbReference>
<dbReference type="EMBL" id="JAOQIO010000116">
    <property type="protein sequence ID" value="MCU6797320.1"/>
    <property type="molecule type" value="Genomic_DNA"/>
</dbReference>
<evidence type="ECO:0000313" key="2">
    <source>
        <dbReference type="Proteomes" id="UP001652445"/>
    </source>
</evidence>
<accession>A0ABT2URN7</accession>
<organism evidence="1 2">
    <name type="scientific">Paenibacillus baimaensis</name>
    <dbReference type="NCBI Taxonomy" id="2982185"/>
    <lineage>
        <taxon>Bacteria</taxon>
        <taxon>Bacillati</taxon>
        <taxon>Bacillota</taxon>
        <taxon>Bacilli</taxon>
        <taxon>Bacillales</taxon>
        <taxon>Paenibacillaceae</taxon>
        <taxon>Paenibacillus</taxon>
    </lineage>
</organism>
<sequence>MQDWNQLHHYIDAIQRLPADKPLTKQDLLIPDFLLHREGGLEMYYAPHNEYINQAAKLVILGITPGWTQMELAFRQAKQDVDAGLSLEQIAYRSKQAARFAGTMRKNLCSMLDQIELDTVLGLSSCTRLFEDQDEWLHTSSVIKYPVFSHGLNYTGHNPQLVKSQFLSAYMCSTLNNELKQLANPLIIPLGKMVEDALNLLVSQGVIERQSCLSGFPHPSGANGHRLQQLKTNLPLLKKQVIQFFS</sequence>
<gene>
    <name evidence="1" type="ORF">OB236_34845</name>
</gene>
<reference evidence="1 2" key="1">
    <citation type="submission" date="2022-09" db="EMBL/GenBank/DDBJ databases">
        <authorList>
            <person name="Han X.L."/>
            <person name="Wang Q."/>
            <person name="Lu T."/>
        </authorList>
    </citation>
    <scope>NUCLEOTIDE SEQUENCE [LARGE SCALE GENOMIC DNA]</scope>
    <source>
        <strain evidence="1 2">WQ 127069</strain>
    </source>
</reference>
<name>A0ABT2URN7_9BACL</name>
<dbReference type="RefSeq" id="WP_262688121.1">
    <property type="nucleotide sequence ID" value="NZ_JAOQIO010000116.1"/>
</dbReference>
<keyword evidence="2" id="KW-1185">Reference proteome</keyword>
<dbReference type="SUPFAM" id="SSF52141">
    <property type="entry name" value="Uracil-DNA glycosylase-like"/>
    <property type="match status" value="1"/>
</dbReference>
<proteinExistence type="predicted"/>
<evidence type="ECO:0000313" key="1">
    <source>
        <dbReference type="EMBL" id="MCU6797320.1"/>
    </source>
</evidence>
<dbReference type="InterPro" id="IPR036895">
    <property type="entry name" value="Uracil-DNA_glycosylase-like_sf"/>
</dbReference>